<proteinExistence type="predicted"/>
<dbReference type="FunFam" id="3.80.10.10:FF:000054">
    <property type="entry name" value="FLII, actin remodeling protein"/>
    <property type="match status" value="1"/>
</dbReference>
<protein>
    <recommendedName>
        <fullName evidence="3">Gelsolin-like domain-containing protein</fullName>
    </recommendedName>
</protein>
<sequence length="445" mass="50676">RHLPSLTSLKSLNLRNTERNLQNMPHSLDGLVQLTELDLSSNSLPRIPDSIFTLKSLTRLNISDNCLTQLSQTIDEEWPQLEVLNVSRNKLNSLPNALCKLTNLRRLYVNDNHLDFEGIPGGIGKLYNLEVFMAANNNLELIPEGVVRCGKLKKLILANNRLITLPDAIHLLTDLAVLDLNNNPDLIMPPKPSEYAKRLEFYNIDFSLNNQLRLAGAPTTSGLGATVTPNKDPIARKLRLVRRAREKTTNSDSSKVLKGMTDLAKEKDRLKCDAMLNEQDLKPKRWDEALEKPPLDYSDFFDEDIGQLPGLTIWEIENFVPNRIEEVLHGKFYEGDCYIVLKTTVTDSQSLDWKIFYWIGSQAALDKKACSAIHAVNLRNYLGANCRTIREEQSEESDSFMELFPERIIYIEGGRTASGFFTVEEVEVANRMYRLHELSNRQLFM</sequence>
<evidence type="ECO:0000256" key="1">
    <source>
        <dbReference type="ARBA" id="ARBA00022614"/>
    </source>
</evidence>
<dbReference type="SMART" id="SM00364">
    <property type="entry name" value="LRR_BAC"/>
    <property type="match status" value="4"/>
</dbReference>
<dbReference type="SMART" id="SM00369">
    <property type="entry name" value="LRR_TYP"/>
    <property type="match status" value="6"/>
</dbReference>
<name>A0A7R9QGT7_9ACAR</name>
<dbReference type="Pfam" id="PF00560">
    <property type="entry name" value="LRR_1"/>
    <property type="match status" value="1"/>
</dbReference>
<dbReference type="InterPro" id="IPR007122">
    <property type="entry name" value="Villin/Gelsolin"/>
</dbReference>
<feature type="non-terminal residue" evidence="4">
    <location>
        <position position="1"/>
    </location>
</feature>
<dbReference type="EMBL" id="OC888245">
    <property type="protein sequence ID" value="CAD7645265.1"/>
    <property type="molecule type" value="Genomic_DNA"/>
</dbReference>
<dbReference type="PANTHER" id="PTHR48051:SF1">
    <property type="entry name" value="RAS SUPPRESSOR PROTEIN 1"/>
    <property type="match status" value="1"/>
</dbReference>
<dbReference type="InterPro" id="IPR007123">
    <property type="entry name" value="Gelsolin-like_dom"/>
</dbReference>
<dbReference type="InterPro" id="IPR032675">
    <property type="entry name" value="LRR_dom_sf"/>
</dbReference>
<dbReference type="InterPro" id="IPR001611">
    <property type="entry name" value="Leu-rich_rpt"/>
</dbReference>
<dbReference type="AlphaFoldDB" id="A0A7R9QGT7"/>
<dbReference type="Proteomes" id="UP000759131">
    <property type="component" value="Unassembled WGS sequence"/>
</dbReference>
<evidence type="ECO:0000313" key="5">
    <source>
        <dbReference type="Proteomes" id="UP000759131"/>
    </source>
</evidence>
<gene>
    <name evidence="4" type="ORF">OSB1V03_LOCUS20424</name>
</gene>
<keyword evidence="2" id="KW-0677">Repeat</keyword>
<feature type="non-terminal residue" evidence="4">
    <location>
        <position position="445"/>
    </location>
</feature>
<dbReference type="FunFam" id="3.40.20.10:FF:000021">
    <property type="entry name" value="protein flightless-1 homolog isoform X2"/>
    <property type="match status" value="1"/>
</dbReference>
<dbReference type="SUPFAM" id="SSF52058">
    <property type="entry name" value="L domain-like"/>
    <property type="match status" value="1"/>
</dbReference>
<dbReference type="Pfam" id="PF00626">
    <property type="entry name" value="Gelsolin"/>
    <property type="match status" value="1"/>
</dbReference>
<dbReference type="InterPro" id="IPR050216">
    <property type="entry name" value="LRR_domain-containing"/>
</dbReference>
<dbReference type="GO" id="GO:0005737">
    <property type="term" value="C:cytoplasm"/>
    <property type="evidence" value="ECO:0007669"/>
    <property type="project" value="TreeGrafter"/>
</dbReference>
<keyword evidence="1" id="KW-0433">Leucine-rich repeat</keyword>
<dbReference type="InterPro" id="IPR003591">
    <property type="entry name" value="Leu-rich_rpt_typical-subtyp"/>
</dbReference>
<dbReference type="Gene3D" id="3.80.10.10">
    <property type="entry name" value="Ribonuclease Inhibitor"/>
    <property type="match status" value="1"/>
</dbReference>
<feature type="domain" description="Gelsolin-like" evidence="3">
    <location>
        <begin position="321"/>
        <end position="401"/>
    </location>
</feature>
<evidence type="ECO:0000313" key="4">
    <source>
        <dbReference type="EMBL" id="CAD7645265.1"/>
    </source>
</evidence>
<reference evidence="4" key="1">
    <citation type="submission" date="2020-11" db="EMBL/GenBank/DDBJ databases">
        <authorList>
            <person name="Tran Van P."/>
        </authorList>
    </citation>
    <scope>NUCLEOTIDE SEQUENCE</scope>
</reference>
<dbReference type="EMBL" id="CAJPIZ010033670">
    <property type="protein sequence ID" value="CAG2120477.1"/>
    <property type="molecule type" value="Genomic_DNA"/>
</dbReference>
<evidence type="ECO:0000256" key="2">
    <source>
        <dbReference type="ARBA" id="ARBA00022737"/>
    </source>
</evidence>
<dbReference type="GO" id="GO:0051015">
    <property type="term" value="F:actin filament binding"/>
    <property type="evidence" value="ECO:0007669"/>
    <property type="project" value="InterPro"/>
</dbReference>
<accession>A0A7R9QGT7</accession>
<dbReference type="OrthoDB" id="20529at2759"/>
<evidence type="ECO:0000259" key="3">
    <source>
        <dbReference type="Pfam" id="PF00626"/>
    </source>
</evidence>
<dbReference type="PRINTS" id="PR00597">
    <property type="entry name" value="GELSOLIN"/>
</dbReference>
<dbReference type="Gene3D" id="3.40.20.10">
    <property type="entry name" value="Severin"/>
    <property type="match status" value="1"/>
</dbReference>
<dbReference type="Pfam" id="PF13855">
    <property type="entry name" value="LRR_8"/>
    <property type="match status" value="1"/>
</dbReference>
<dbReference type="PROSITE" id="PS51450">
    <property type="entry name" value="LRR"/>
    <property type="match status" value="3"/>
</dbReference>
<dbReference type="InterPro" id="IPR029006">
    <property type="entry name" value="ADF-H/Gelsolin-like_dom_sf"/>
</dbReference>
<dbReference type="PANTHER" id="PTHR48051">
    <property type="match status" value="1"/>
</dbReference>
<organism evidence="4">
    <name type="scientific">Medioppia subpectinata</name>
    <dbReference type="NCBI Taxonomy" id="1979941"/>
    <lineage>
        <taxon>Eukaryota</taxon>
        <taxon>Metazoa</taxon>
        <taxon>Ecdysozoa</taxon>
        <taxon>Arthropoda</taxon>
        <taxon>Chelicerata</taxon>
        <taxon>Arachnida</taxon>
        <taxon>Acari</taxon>
        <taxon>Acariformes</taxon>
        <taxon>Sarcoptiformes</taxon>
        <taxon>Oribatida</taxon>
        <taxon>Brachypylina</taxon>
        <taxon>Oppioidea</taxon>
        <taxon>Oppiidae</taxon>
        <taxon>Medioppia</taxon>
    </lineage>
</organism>
<keyword evidence="5" id="KW-1185">Reference proteome</keyword>
<dbReference type="SMART" id="SM00262">
    <property type="entry name" value="GEL"/>
    <property type="match status" value="1"/>
</dbReference>
<dbReference type="SUPFAM" id="SSF55753">
    <property type="entry name" value="Actin depolymerizing proteins"/>
    <property type="match status" value="1"/>
</dbReference>
<dbReference type="CDD" id="cd11290">
    <property type="entry name" value="gelsolin_S1_like"/>
    <property type="match status" value="1"/>
</dbReference>